<gene>
    <name evidence="2" type="ORF">M9Y10_035689</name>
    <name evidence="1" type="ORF">M9Y10_040510</name>
</gene>
<protein>
    <submittedName>
        <fullName evidence="1">Uncharacterized protein</fullName>
    </submittedName>
</protein>
<evidence type="ECO:0000313" key="3">
    <source>
        <dbReference type="Proteomes" id="UP001470230"/>
    </source>
</evidence>
<dbReference type="PANTHER" id="PTHR43628:SF1">
    <property type="entry name" value="CHITIN SYNTHASE REGULATORY FACTOR 2-RELATED"/>
    <property type="match status" value="1"/>
</dbReference>
<dbReference type="EMBL" id="JAPFFF010000056">
    <property type="protein sequence ID" value="KAK8838268.1"/>
    <property type="molecule type" value="Genomic_DNA"/>
</dbReference>
<dbReference type="PANTHER" id="PTHR43628">
    <property type="entry name" value="ACTIVATOR OF C KINASE PROTEIN 1-RELATED"/>
    <property type="match status" value="1"/>
</dbReference>
<keyword evidence="3" id="KW-1185">Reference proteome</keyword>
<evidence type="ECO:0000313" key="2">
    <source>
        <dbReference type="EMBL" id="KAK8838268.1"/>
    </source>
</evidence>
<proteinExistence type="predicted"/>
<dbReference type="InterPro" id="IPR052945">
    <property type="entry name" value="Mitotic_Regulator"/>
</dbReference>
<dbReference type="EMBL" id="JAPFFF010000669">
    <property type="protein sequence ID" value="KAK8833754.1"/>
    <property type="molecule type" value="Genomic_DNA"/>
</dbReference>
<sequence length="367" mass="43490">MLGVIYQYGKGVTKNYIKARDYSDLAAKKGNPCAFYFLGCLFSSVFDFEIDIKKAIHYFEKCIEFINGNIISYSKDERSYLNYYQENPYYYQSYNDLGLIYITNLQDLNKGINYIKEAAFAEYSFSQNSLGLIYQFYLDNLKNAEYMYQRSAKHNFSLAYFNLAQLKEKNGNIQESIQYYILASQNADELLYFHNHVYADLLLDISKSFIIILTKLILSEFYFSQLDFEESKKYFIKIFSKINLKKGENSYDNFVSFDSKYFYSDLEAFILEFPLYNIHKYDDILVKTGYKNQIYNSMSIFQFPSVLFAYIIKSKELKAIFSKEILKIICLMKEILFTHPYCILFGRIHIKKIKSKKKTNRPPSWLI</sequence>
<evidence type="ECO:0000313" key="1">
    <source>
        <dbReference type="EMBL" id="KAK8833754.1"/>
    </source>
</evidence>
<dbReference type="SMART" id="SM00671">
    <property type="entry name" value="SEL1"/>
    <property type="match status" value="4"/>
</dbReference>
<name>A0ABR2GIM6_9EUKA</name>
<accession>A0ABR2GIM6</accession>
<organism evidence="1 3">
    <name type="scientific">Tritrichomonas musculus</name>
    <dbReference type="NCBI Taxonomy" id="1915356"/>
    <lineage>
        <taxon>Eukaryota</taxon>
        <taxon>Metamonada</taxon>
        <taxon>Parabasalia</taxon>
        <taxon>Tritrichomonadida</taxon>
        <taxon>Tritrichomonadidae</taxon>
        <taxon>Tritrichomonas</taxon>
    </lineage>
</organism>
<dbReference type="InterPro" id="IPR011990">
    <property type="entry name" value="TPR-like_helical_dom_sf"/>
</dbReference>
<dbReference type="InterPro" id="IPR006597">
    <property type="entry name" value="Sel1-like"/>
</dbReference>
<dbReference type="Gene3D" id="1.25.40.10">
    <property type="entry name" value="Tetratricopeptide repeat domain"/>
    <property type="match status" value="1"/>
</dbReference>
<dbReference type="InterPro" id="IPR019734">
    <property type="entry name" value="TPR_rpt"/>
</dbReference>
<reference evidence="1 3" key="1">
    <citation type="submission" date="2024-04" db="EMBL/GenBank/DDBJ databases">
        <title>Tritrichomonas musculus Genome.</title>
        <authorList>
            <person name="Alves-Ferreira E."/>
            <person name="Grigg M."/>
            <person name="Lorenzi H."/>
            <person name="Galac M."/>
        </authorList>
    </citation>
    <scope>NUCLEOTIDE SEQUENCE [LARGE SCALE GENOMIC DNA]</scope>
    <source>
        <strain evidence="1 3">EAF2021</strain>
    </source>
</reference>
<dbReference type="Pfam" id="PF13181">
    <property type="entry name" value="TPR_8"/>
    <property type="match status" value="1"/>
</dbReference>
<dbReference type="SUPFAM" id="SSF81901">
    <property type="entry name" value="HCP-like"/>
    <property type="match status" value="2"/>
</dbReference>
<dbReference type="Pfam" id="PF08238">
    <property type="entry name" value="Sel1"/>
    <property type="match status" value="2"/>
</dbReference>
<comment type="caution">
    <text evidence="1">The sequence shown here is derived from an EMBL/GenBank/DDBJ whole genome shotgun (WGS) entry which is preliminary data.</text>
</comment>
<dbReference type="Proteomes" id="UP001470230">
    <property type="component" value="Unassembled WGS sequence"/>
</dbReference>